<dbReference type="RefSeq" id="WP_111422305.1">
    <property type="nucleotide sequence ID" value="NZ_NPEX01000357.1"/>
</dbReference>
<reference evidence="10 11" key="1">
    <citation type="submission" date="2017-07" db="EMBL/GenBank/DDBJ databases">
        <title>Draft Genome Sequences of Select Purple Nonsulfur Bacteria.</title>
        <authorList>
            <person name="Lasarre B."/>
            <person name="Mckinlay J.B."/>
        </authorList>
    </citation>
    <scope>NUCLEOTIDE SEQUENCE [LARGE SCALE GENOMIC DNA]</scope>
    <source>
        <strain evidence="10 11">DSM 5909</strain>
    </source>
</reference>
<evidence type="ECO:0000313" key="11">
    <source>
        <dbReference type="Proteomes" id="UP000249130"/>
    </source>
</evidence>
<keyword evidence="3 8" id="KW-0813">Transport</keyword>
<sequence>MILTGPIETACVIAVVAISVAALLNLYRLAVGPDVLDRILALDTLVVNAIALIVVIGVWYGTAVYFEAALLFAMVGFLTTVAFCKYLLRGNVIE</sequence>
<evidence type="ECO:0000256" key="1">
    <source>
        <dbReference type="ARBA" id="ARBA00004651"/>
    </source>
</evidence>
<evidence type="ECO:0000256" key="9">
    <source>
        <dbReference type="SAM" id="Phobius"/>
    </source>
</evidence>
<feature type="transmembrane region" description="Helical" evidence="9">
    <location>
        <begin position="39"/>
        <end position="62"/>
    </location>
</feature>
<evidence type="ECO:0000256" key="3">
    <source>
        <dbReference type="ARBA" id="ARBA00022448"/>
    </source>
</evidence>
<dbReference type="InterPro" id="IPR007208">
    <property type="entry name" value="MrpF/PhaF-like"/>
</dbReference>
<keyword evidence="5 9" id="KW-0812">Transmembrane</keyword>
<comment type="subcellular location">
    <subcellularLocation>
        <location evidence="1 8">Cell membrane</location>
        <topology evidence="1 8">Multi-pass membrane protein</topology>
    </subcellularLocation>
</comment>
<dbReference type="NCBIfam" id="NF004812">
    <property type="entry name" value="PRK06161.1"/>
    <property type="match status" value="1"/>
</dbReference>
<dbReference type="GO" id="GO:0005886">
    <property type="term" value="C:plasma membrane"/>
    <property type="evidence" value="ECO:0007669"/>
    <property type="project" value="UniProtKB-SubCell"/>
</dbReference>
<keyword evidence="11" id="KW-1185">Reference proteome</keyword>
<organism evidence="10 11">
    <name type="scientific">Rhodoplanes roseus</name>
    <dbReference type="NCBI Taxonomy" id="29409"/>
    <lineage>
        <taxon>Bacteria</taxon>
        <taxon>Pseudomonadati</taxon>
        <taxon>Pseudomonadota</taxon>
        <taxon>Alphaproteobacteria</taxon>
        <taxon>Hyphomicrobiales</taxon>
        <taxon>Nitrobacteraceae</taxon>
        <taxon>Rhodoplanes</taxon>
    </lineage>
</organism>
<evidence type="ECO:0000256" key="7">
    <source>
        <dbReference type="ARBA" id="ARBA00023136"/>
    </source>
</evidence>
<dbReference type="Proteomes" id="UP000249130">
    <property type="component" value="Unassembled WGS sequence"/>
</dbReference>
<keyword evidence="7 8" id="KW-0472">Membrane</keyword>
<evidence type="ECO:0000256" key="4">
    <source>
        <dbReference type="ARBA" id="ARBA00022475"/>
    </source>
</evidence>
<comment type="caution">
    <text evidence="10">The sequence shown here is derived from an EMBL/GenBank/DDBJ whole genome shotgun (WGS) entry which is preliminary data.</text>
</comment>
<dbReference type="GO" id="GO:0015385">
    <property type="term" value="F:sodium:proton antiporter activity"/>
    <property type="evidence" value="ECO:0007669"/>
    <property type="project" value="TreeGrafter"/>
</dbReference>
<evidence type="ECO:0000256" key="5">
    <source>
        <dbReference type="ARBA" id="ARBA00022692"/>
    </source>
</evidence>
<dbReference type="Pfam" id="PF04066">
    <property type="entry name" value="MrpF_PhaF"/>
    <property type="match status" value="1"/>
</dbReference>
<dbReference type="AlphaFoldDB" id="A0A327KJX4"/>
<keyword evidence="4 8" id="KW-1003">Cell membrane</keyword>
<dbReference type="PANTHER" id="PTHR34702">
    <property type="entry name" value="NA(+)/H(+) ANTIPORTER SUBUNIT F1"/>
    <property type="match status" value="1"/>
</dbReference>
<comment type="similarity">
    <text evidence="2 8">Belongs to the CPA3 antiporters (TC 2.A.63) subunit F family.</text>
</comment>
<keyword evidence="8" id="KW-0406">Ion transport</keyword>
<gene>
    <name evidence="10" type="ORF">CH341_27770</name>
</gene>
<proteinExistence type="inferred from homology"/>
<accession>A0A327KJX4</accession>
<name>A0A327KJX4_9BRAD</name>
<dbReference type="PIRSF" id="PIRSF028784">
    <property type="entry name" value="MrpF"/>
    <property type="match status" value="1"/>
</dbReference>
<dbReference type="OrthoDB" id="9800226at2"/>
<keyword evidence="8" id="KW-0050">Antiport</keyword>
<evidence type="ECO:0000256" key="2">
    <source>
        <dbReference type="ARBA" id="ARBA00009212"/>
    </source>
</evidence>
<evidence type="ECO:0000256" key="6">
    <source>
        <dbReference type="ARBA" id="ARBA00022989"/>
    </source>
</evidence>
<evidence type="ECO:0000313" key="10">
    <source>
        <dbReference type="EMBL" id="RAI38501.1"/>
    </source>
</evidence>
<protein>
    <submittedName>
        <fullName evidence="10">K+/H+ antiporter subunit F</fullName>
    </submittedName>
</protein>
<feature type="transmembrane region" description="Helical" evidence="9">
    <location>
        <begin position="6"/>
        <end position="27"/>
    </location>
</feature>
<keyword evidence="6 9" id="KW-1133">Transmembrane helix</keyword>
<dbReference type="PANTHER" id="PTHR34702:SF1">
    <property type="entry name" value="NA(+)_H(+) ANTIPORTER SUBUNIT F"/>
    <property type="match status" value="1"/>
</dbReference>
<dbReference type="EMBL" id="NPEX01000357">
    <property type="protein sequence ID" value="RAI38501.1"/>
    <property type="molecule type" value="Genomic_DNA"/>
</dbReference>
<evidence type="ECO:0000256" key="8">
    <source>
        <dbReference type="PIRNR" id="PIRNR028784"/>
    </source>
</evidence>
<feature type="transmembrane region" description="Helical" evidence="9">
    <location>
        <begin position="68"/>
        <end position="88"/>
    </location>
</feature>